<keyword evidence="4" id="KW-1185">Reference proteome</keyword>
<sequence length="512" mass="56282">MATASPRAAGSASPTTASRPGISTTSRRPCSARSSSRRSGGCGRRRRRPKHPRRSLPRRSASHDRRVRLPAVRGPPAPDPRHRRRAAAPRRARARREQRRRASGDRGRGTRRRGRRRGRRRAHRRRRRPARTRRDRPAEAPRPVPRHARDPRRPPRRTRRALRRRRARDRRGRLHAARCGARRARARSAVVHDAPVARGGRRERRHTRLLRGLLPPRGPLDRVRDAVARAAVRGFKRLVFALEAKTLRRLGFTGAFRPDGSEQVYSPDTVLVLAPEELELPRTWPAAFRFTGGVRYAPPGRPGRWGSDAVEEEDVSGSTDVSGAPAARTGARTVRVLVSCGTHLGAETAELVEAAAAAARIAPELDLHVTLGGSARPDPLPRGIRVHDYVDYGTLDDYDVIVHHGGTGIALAAVAAGKPSIVVPRDYDQPDVAARLVHHGLGRRVDPKLLRRPDAGEVLACTIRAEADPSPERVAALARFAPIARRDGAAASADLIEAAWREAVGRPAAGIL</sequence>
<name>A0A4P6FRR1_9MICO</name>
<feature type="compositionally biased region" description="Basic residues" evidence="1">
    <location>
        <begin position="109"/>
        <end position="134"/>
    </location>
</feature>
<feature type="domain" description="Erythromycin biosynthesis protein CIII-like C-terminal" evidence="2">
    <location>
        <begin position="378"/>
        <end position="443"/>
    </location>
</feature>
<dbReference type="SUPFAM" id="SSF53756">
    <property type="entry name" value="UDP-Glycosyltransferase/glycogen phosphorylase"/>
    <property type="match status" value="1"/>
</dbReference>
<dbReference type="GO" id="GO:0016757">
    <property type="term" value="F:glycosyltransferase activity"/>
    <property type="evidence" value="ECO:0007669"/>
    <property type="project" value="UniProtKB-ARBA"/>
</dbReference>
<reference evidence="3 4" key="1">
    <citation type="submission" date="2019-01" db="EMBL/GenBank/DDBJ databases">
        <title>Genome sequencing of strain FW100M-8.</title>
        <authorList>
            <person name="Heo J."/>
            <person name="Kim S.-J."/>
            <person name="Kim J.-S."/>
            <person name="Hong S.-B."/>
            <person name="Kwon S.-W."/>
        </authorList>
    </citation>
    <scope>NUCLEOTIDE SEQUENCE [LARGE SCALE GENOMIC DNA]</scope>
    <source>
        <strain evidence="3 4">FW100M-8</strain>
    </source>
</reference>
<accession>A0A4P6FRR1</accession>
<dbReference type="Proteomes" id="UP000291259">
    <property type="component" value="Chromosome"/>
</dbReference>
<evidence type="ECO:0000313" key="4">
    <source>
        <dbReference type="Proteomes" id="UP000291259"/>
    </source>
</evidence>
<feature type="compositionally biased region" description="Polar residues" evidence="1">
    <location>
        <begin position="12"/>
        <end position="25"/>
    </location>
</feature>
<dbReference type="Pfam" id="PF06722">
    <property type="entry name" value="EryCIII-like_C"/>
    <property type="match status" value="1"/>
</dbReference>
<dbReference type="OrthoDB" id="6620093at2"/>
<proteinExistence type="predicted"/>
<feature type="compositionally biased region" description="Basic residues" evidence="1">
    <location>
        <begin position="81"/>
        <end position="99"/>
    </location>
</feature>
<dbReference type="EMBL" id="CP035491">
    <property type="protein sequence ID" value="QAY73218.1"/>
    <property type="molecule type" value="Genomic_DNA"/>
</dbReference>
<dbReference type="Gene3D" id="3.40.50.2000">
    <property type="entry name" value="Glycogen Phosphorylase B"/>
    <property type="match status" value="2"/>
</dbReference>
<evidence type="ECO:0000259" key="2">
    <source>
        <dbReference type="Pfam" id="PF06722"/>
    </source>
</evidence>
<dbReference type="AlphaFoldDB" id="A0A4P6FRR1"/>
<dbReference type="InterPro" id="IPR010610">
    <property type="entry name" value="EryCIII-like_C"/>
</dbReference>
<feature type="compositionally biased region" description="Low complexity" evidence="1">
    <location>
        <begin position="26"/>
        <end position="39"/>
    </location>
</feature>
<feature type="compositionally biased region" description="Basic residues" evidence="1">
    <location>
        <begin position="154"/>
        <end position="186"/>
    </location>
</feature>
<gene>
    <name evidence="3" type="ORF">ET445_07525</name>
</gene>
<evidence type="ECO:0000313" key="3">
    <source>
        <dbReference type="EMBL" id="QAY73218.1"/>
    </source>
</evidence>
<protein>
    <recommendedName>
        <fullName evidence="2">Erythromycin biosynthesis protein CIII-like C-terminal domain-containing protein</fullName>
    </recommendedName>
</protein>
<feature type="region of interest" description="Disordered" evidence="1">
    <location>
        <begin position="1"/>
        <end position="203"/>
    </location>
</feature>
<feature type="compositionally biased region" description="Basic residues" evidence="1">
    <location>
        <begin position="43"/>
        <end position="57"/>
    </location>
</feature>
<dbReference type="KEGG" id="agf:ET445_07525"/>
<organism evidence="3 4">
    <name type="scientific">Agromyces protaetiae</name>
    <dbReference type="NCBI Taxonomy" id="2509455"/>
    <lineage>
        <taxon>Bacteria</taxon>
        <taxon>Bacillati</taxon>
        <taxon>Actinomycetota</taxon>
        <taxon>Actinomycetes</taxon>
        <taxon>Micrococcales</taxon>
        <taxon>Microbacteriaceae</taxon>
        <taxon>Agromyces</taxon>
    </lineage>
</organism>
<evidence type="ECO:0000256" key="1">
    <source>
        <dbReference type="SAM" id="MobiDB-lite"/>
    </source>
</evidence>